<organism evidence="6 7">
    <name type="scientific">Pelagomonas calceolata</name>
    <dbReference type="NCBI Taxonomy" id="35677"/>
    <lineage>
        <taxon>Eukaryota</taxon>
        <taxon>Sar</taxon>
        <taxon>Stramenopiles</taxon>
        <taxon>Ochrophyta</taxon>
        <taxon>Pelagophyceae</taxon>
        <taxon>Pelagomonadales</taxon>
        <taxon>Pelagomonadaceae</taxon>
        <taxon>Pelagomonas</taxon>
    </lineage>
</organism>
<keyword evidence="5" id="KW-0732">Signal</keyword>
<feature type="signal peptide" evidence="5">
    <location>
        <begin position="1"/>
        <end position="25"/>
    </location>
</feature>
<evidence type="ECO:0000256" key="2">
    <source>
        <dbReference type="ARBA" id="ARBA00022490"/>
    </source>
</evidence>
<reference evidence="6" key="1">
    <citation type="submission" date="2021-11" db="EMBL/GenBank/DDBJ databases">
        <authorList>
            <consortium name="Genoscope - CEA"/>
            <person name="William W."/>
        </authorList>
    </citation>
    <scope>NUCLEOTIDE SEQUENCE</scope>
</reference>
<sequence length="242" mass="27211">MPSHQCRPCTAVALITLLAGHACSAWQPLHQRHHHTTMRAKRAKKVDREAAWAEKKAREAQDKKRRKGRATDIAPAAVVANGVPIPEDHRFEQFFYDAPTSAKMMRLVRRFEKPLLVCVPSIAAKLDSSGDDYLLLDRDERFATLRHYEPFDLRSPKSVSYDFDALFLDPPFANVTPAELAEAVAELCGDRQVPLFVGYNLQRGAELVDAFASFDLRDTGDVLGYATGVMEGRISLFTNWRP</sequence>
<dbReference type="GO" id="GO:0032259">
    <property type="term" value="P:methylation"/>
    <property type="evidence" value="ECO:0007669"/>
    <property type="project" value="UniProtKB-KW"/>
</dbReference>
<feature type="chain" id="PRO_5035144379" evidence="5">
    <location>
        <begin position="26"/>
        <end position="242"/>
    </location>
</feature>
<protein>
    <submittedName>
        <fullName evidence="6">Uncharacterized protein</fullName>
    </submittedName>
</protein>
<evidence type="ECO:0000313" key="6">
    <source>
        <dbReference type="EMBL" id="CAH0379924.1"/>
    </source>
</evidence>
<gene>
    <name evidence="6" type="ORF">PECAL_6P15600</name>
</gene>
<keyword evidence="7" id="KW-1185">Reference proteome</keyword>
<dbReference type="OrthoDB" id="206354at2759"/>
<name>A0A8J2T3C9_9STRA</name>
<dbReference type="InterPro" id="IPR041370">
    <property type="entry name" value="Mlase_EEF1AKMT1/ZCCHC4"/>
</dbReference>
<keyword evidence="4" id="KW-0808">Transferase</keyword>
<comment type="subcellular location">
    <subcellularLocation>
        <location evidence="1">Cytoplasm</location>
    </subcellularLocation>
</comment>
<evidence type="ECO:0000256" key="3">
    <source>
        <dbReference type="ARBA" id="ARBA00022603"/>
    </source>
</evidence>
<dbReference type="GO" id="GO:0005737">
    <property type="term" value="C:cytoplasm"/>
    <property type="evidence" value="ECO:0007669"/>
    <property type="project" value="UniProtKB-SubCell"/>
</dbReference>
<evidence type="ECO:0000313" key="7">
    <source>
        <dbReference type="Proteomes" id="UP000789595"/>
    </source>
</evidence>
<dbReference type="AlphaFoldDB" id="A0A8J2T3C9"/>
<dbReference type="Pfam" id="PF10237">
    <property type="entry name" value="N6-adenineMlase"/>
    <property type="match status" value="1"/>
</dbReference>
<proteinExistence type="predicted"/>
<accession>A0A8J2T3C9</accession>
<keyword evidence="3" id="KW-0489">Methyltransferase</keyword>
<evidence type="ECO:0000256" key="5">
    <source>
        <dbReference type="SAM" id="SignalP"/>
    </source>
</evidence>
<evidence type="ECO:0000256" key="4">
    <source>
        <dbReference type="ARBA" id="ARBA00022679"/>
    </source>
</evidence>
<keyword evidence="2" id="KW-0963">Cytoplasm</keyword>
<comment type="caution">
    <text evidence="6">The sequence shown here is derived from an EMBL/GenBank/DDBJ whole genome shotgun (WGS) entry which is preliminary data.</text>
</comment>
<dbReference type="EMBL" id="CAKKNE010000006">
    <property type="protein sequence ID" value="CAH0379924.1"/>
    <property type="molecule type" value="Genomic_DNA"/>
</dbReference>
<dbReference type="GO" id="GO:0008168">
    <property type="term" value="F:methyltransferase activity"/>
    <property type="evidence" value="ECO:0007669"/>
    <property type="project" value="UniProtKB-KW"/>
</dbReference>
<evidence type="ECO:0000256" key="1">
    <source>
        <dbReference type="ARBA" id="ARBA00004496"/>
    </source>
</evidence>
<dbReference type="Proteomes" id="UP000789595">
    <property type="component" value="Unassembled WGS sequence"/>
</dbReference>